<keyword evidence="7" id="KW-0812">Transmembrane</keyword>
<dbReference type="Gene3D" id="1.10.287.950">
    <property type="entry name" value="Methyl-accepting chemotaxis protein"/>
    <property type="match status" value="1"/>
</dbReference>
<evidence type="ECO:0000259" key="8">
    <source>
        <dbReference type="PROSITE" id="PS50111"/>
    </source>
</evidence>
<dbReference type="PROSITE" id="PS50111">
    <property type="entry name" value="CHEMOTAXIS_TRANSDUC_2"/>
    <property type="match status" value="1"/>
</dbReference>
<dbReference type="GO" id="GO:0004888">
    <property type="term" value="F:transmembrane signaling receptor activity"/>
    <property type="evidence" value="ECO:0007669"/>
    <property type="project" value="InterPro"/>
</dbReference>
<dbReference type="SMART" id="SM00304">
    <property type="entry name" value="HAMP"/>
    <property type="match status" value="1"/>
</dbReference>
<keyword evidence="2" id="KW-0997">Cell inner membrane</keyword>
<dbReference type="SUPFAM" id="SSF58104">
    <property type="entry name" value="Methyl-accepting chemotaxis protein (MCP) signaling domain"/>
    <property type="match status" value="1"/>
</dbReference>
<evidence type="ECO:0000256" key="6">
    <source>
        <dbReference type="SAM" id="MobiDB-lite"/>
    </source>
</evidence>
<dbReference type="GO" id="GO:0007165">
    <property type="term" value="P:signal transduction"/>
    <property type="evidence" value="ECO:0007669"/>
    <property type="project" value="UniProtKB-KW"/>
</dbReference>
<evidence type="ECO:0000259" key="9">
    <source>
        <dbReference type="PROSITE" id="PS50192"/>
    </source>
</evidence>
<dbReference type="Gene3D" id="6.10.340.10">
    <property type="match status" value="1"/>
</dbReference>
<feature type="domain" description="HAMP" evidence="10">
    <location>
        <begin position="226"/>
        <end position="279"/>
    </location>
</feature>
<evidence type="ECO:0000256" key="5">
    <source>
        <dbReference type="PROSITE-ProRule" id="PRU00284"/>
    </source>
</evidence>
<dbReference type="EMBL" id="NRRE01000028">
    <property type="protein sequence ID" value="MBK1698474.1"/>
    <property type="molecule type" value="Genomic_DNA"/>
</dbReference>
<comment type="similarity">
    <text evidence="4">Belongs to the methyl-accepting chemotaxis (MCP) protein family.</text>
</comment>
<dbReference type="Proteomes" id="UP000778970">
    <property type="component" value="Unassembled WGS sequence"/>
</dbReference>
<dbReference type="Pfam" id="PF00015">
    <property type="entry name" value="MCPsignal"/>
    <property type="match status" value="1"/>
</dbReference>
<feature type="region of interest" description="Disordered" evidence="6">
    <location>
        <begin position="327"/>
        <end position="352"/>
    </location>
</feature>
<dbReference type="Pfam" id="PF00672">
    <property type="entry name" value="HAMP"/>
    <property type="match status" value="1"/>
</dbReference>
<keyword evidence="7" id="KW-1133">Transmembrane helix</keyword>
<dbReference type="InterPro" id="IPR004090">
    <property type="entry name" value="Chemotax_Me-accpt_rcpt"/>
</dbReference>
<dbReference type="GO" id="GO:0006935">
    <property type="term" value="P:chemotaxis"/>
    <property type="evidence" value="ECO:0007669"/>
    <property type="project" value="InterPro"/>
</dbReference>
<protein>
    <recommendedName>
        <fullName evidence="13">Methyl-accepting chemotaxis protein</fullName>
    </recommendedName>
</protein>
<evidence type="ECO:0000313" key="12">
    <source>
        <dbReference type="Proteomes" id="UP000778970"/>
    </source>
</evidence>
<reference evidence="11" key="2">
    <citation type="journal article" date="2020" name="Microorganisms">
        <title>Osmotic Adaptation and Compatible Solute Biosynthesis of Phototrophic Bacteria as Revealed from Genome Analyses.</title>
        <authorList>
            <person name="Imhoff J.F."/>
            <person name="Rahn T."/>
            <person name="Kunzel S."/>
            <person name="Keller A."/>
            <person name="Neulinger S.C."/>
        </authorList>
    </citation>
    <scope>NUCLEOTIDE SEQUENCE</scope>
    <source>
        <strain evidence="11">DSM 9154</strain>
    </source>
</reference>
<organism evidence="11 12">
    <name type="scientific">Rhodovibrio salinarum</name>
    <dbReference type="NCBI Taxonomy" id="1087"/>
    <lineage>
        <taxon>Bacteria</taxon>
        <taxon>Pseudomonadati</taxon>
        <taxon>Pseudomonadota</taxon>
        <taxon>Alphaproteobacteria</taxon>
        <taxon>Rhodospirillales</taxon>
        <taxon>Rhodovibrionaceae</taxon>
        <taxon>Rhodovibrio</taxon>
    </lineage>
</organism>
<evidence type="ECO:0000256" key="4">
    <source>
        <dbReference type="ARBA" id="ARBA00029447"/>
    </source>
</evidence>
<dbReference type="PANTHER" id="PTHR32089:SF112">
    <property type="entry name" value="LYSOZYME-LIKE PROTEIN-RELATED"/>
    <property type="match status" value="1"/>
</dbReference>
<evidence type="ECO:0008006" key="13">
    <source>
        <dbReference type="Google" id="ProtNLM"/>
    </source>
</evidence>
<name>A0A934V1Z5_9PROT</name>
<proteinExistence type="inferred from homology"/>
<dbReference type="PANTHER" id="PTHR32089">
    <property type="entry name" value="METHYL-ACCEPTING CHEMOTAXIS PROTEIN MCPB"/>
    <property type="match status" value="1"/>
</dbReference>
<keyword evidence="7" id="KW-0472">Membrane</keyword>
<evidence type="ECO:0000256" key="7">
    <source>
        <dbReference type="SAM" id="Phobius"/>
    </source>
</evidence>
<dbReference type="PRINTS" id="PR00260">
    <property type="entry name" value="CHEMTRNSDUCR"/>
</dbReference>
<comment type="subcellular location">
    <subcellularLocation>
        <location evidence="1">Cell inner membrane</location>
        <topology evidence="1">Multi-pass membrane protein</topology>
    </subcellularLocation>
</comment>
<dbReference type="CDD" id="cd06225">
    <property type="entry name" value="HAMP"/>
    <property type="match status" value="1"/>
</dbReference>
<evidence type="ECO:0000313" key="11">
    <source>
        <dbReference type="EMBL" id="MBK1698474.1"/>
    </source>
</evidence>
<evidence type="ECO:0000256" key="3">
    <source>
        <dbReference type="ARBA" id="ARBA00023224"/>
    </source>
</evidence>
<comment type="caution">
    <text evidence="11">The sequence shown here is derived from an EMBL/GenBank/DDBJ whole genome shotgun (WGS) entry which is preliminary data.</text>
</comment>
<dbReference type="SMART" id="SM00283">
    <property type="entry name" value="MA"/>
    <property type="match status" value="1"/>
</dbReference>
<dbReference type="AlphaFoldDB" id="A0A934V1Z5"/>
<feature type="compositionally biased region" description="Low complexity" evidence="6">
    <location>
        <begin position="341"/>
        <end position="352"/>
    </location>
</feature>
<feature type="region of interest" description="Disordered" evidence="6">
    <location>
        <begin position="534"/>
        <end position="554"/>
    </location>
</feature>
<evidence type="ECO:0000256" key="1">
    <source>
        <dbReference type="ARBA" id="ARBA00004429"/>
    </source>
</evidence>
<feature type="transmembrane region" description="Helical" evidence="7">
    <location>
        <begin position="199"/>
        <end position="224"/>
    </location>
</feature>
<sequence>MPCYAWRWAMERFLGRFSVSAKILLVVGCLGLVAVLVAGVGTYALDRVTAAAIAIEETGDEVKLGGRISQDVVELSRAEYVVAADPTLVEEARESVREIRSTFRDKIEAAQALADGNDQQMLDAIEASYQAYLNDIEATFAAAERVSNVNLSEAHQAVAASVRESREQASELRATASDYVASVEAKADQTTEEAHNIEALAMTVMLVVAGAGIAVGLSVGWLVSRKGVVQPLARAVTSMNSLAKGQLDVEIAGDDRQDEVGDMARALVVFKDGALQNRRMVEEQAAEAQRKEERARQVQELTDVFEREVEEAMETLASAAQELESTSQLMASTAEEANTQTESVASASTEASSNVQTVASAADELTTSIEEIGQQVNRTSAIAERADEQAQAATQRIEQLKGAADKIGEIVTLISDIAEQTNLLALNATIEAARAGDAGKGFAVVANEVKSLASETAKATEQISGKITEMQQGVESTVPAMQTISQTIQELNEIAASVASASAEQSAATAEISRNVQEAAQGVQQVSENIDGLTEASQGTASAAEQVATSSNQVAERGETLKQQITTYVREMQAA</sequence>
<accession>A0A934V1Z5</accession>
<dbReference type="PROSITE" id="PS50192">
    <property type="entry name" value="T_SNARE"/>
    <property type="match status" value="1"/>
</dbReference>
<feature type="compositionally biased region" description="Polar residues" evidence="6">
    <location>
        <begin position="327"/>
        <end position="340"/>
    </location>
</feature>
<feature type="domain" description="Methyl-accepting transducer" evidence="8">
    <location>
        <begin position="305"/>
        <end position="555"/>
    </location>
</feature>
<dbReference type="InterPro" id="IPR003660">
    <property type="entry name" value="HAMP_dom"/>
</dbReference>
<gene>
    <name evidence="11" type="ORF">CKO21_14595</name>
</gene>
<dbReference type="InterPro" id="IPR004089">
    <property type="entry name" value="MCPsignal_dom"/>
</dbReference>
<keyword evidence="2" id="KW-1003">Cell membrane</keyword>
<feature type="compositionally biased region" description="Polar residues" evidence="6">
    <location>
        <begin position="535"/>
        <end position="554"/>
    </location>
</feature>
<evidence type="ECO:0000259" key="10">
    <source>
        <dbReference type="PROSITE" id="PS50885"/>
    </source>
</evidence>
<feature type="transmembrane region" description="Helical" evidence="7">
    <location>
        <begin position="21"/>
        <end position="45"/>
    </location>
</feature>
<keyword evidence="3 5" id="KW-0807">Transducer</keyword>
<reference evidence="11" key="1">
    <citation type="submission" date="2017-08" db="EMBL/GenBank/DDBJ databases">
        <authorList>
            <person name="Imhoff J.F."/>
            <person name="Rahn T."/>
            <person name="Kuenzel S."/>
            <person name="Neulinger S.C."/>
        </authorList>
    </citation>
    <scope>NUCLEOTIDE SEQUENCE</scope>
    <source>
        <strain evidence="11">DSM 9154</strain>
    </source>
</reference>
<dbReference type="GO" id="GO:0005886">
    <property type="term" value="C:plasma membrane"/>
    <property type="evidence" value="ECO:0007669"/>
    <property type="project" value="UniProtKB-SubCell"/>
</dbReference>
<feature type="domain" description="T-SNARE coiled-coil homology" evidence="9">
    <location>
        <begin position="471"/>
        <end position="533"/>
    </location>
</feature>
<keyword evidence="12" id="KW-1185">Reference proteome</keyword>
<evidence type="ECO:0000256" key="2">
    <source>
        <dbReference type="ARBA" id="ARBA00022519"/>
    </source>
</evidence>
<dbReference type="PROSITE" id="PS50885">
    <property type="entry name" value="HAMP"/>
    <property type="match status" value="1"/>
</dbReference>
<dbReference type="InterPro" id="IPR000727">
    <property type="entry name" value="T_SNARE_dom"/>
</dbReference>